<accession>A0AAE3A6T9</accession>
<evidence type="ECO:0000256" key="3">
    <source>
        <dbReference type="ARBA" id="ARBA00012328"/>
    </source>
</evidence>
<keyword evidence="6 12" id="KW-0698">rRNA processing</keyword>
<name>A0AAE3A6T9_9FIRM</name>
<dbReference type="GO" id="GO:0070042">
    <property type="term" value="F:rRNA (uridine-N3-)-methyltransferase activity"/>
    <property type="evidence" value="ECO:0007669"/>
    <property type="project" value="TreeGrafter"/>
</dbReference>
<dbReference type="PIRSF" id="PIRSF015601">
    <property type="entry name" value="MTase_slr0722"/>
    <property type="match status" value="1"/>
</dbReference>
<evidence type="ECO:0000256" key="10">
    <source>
        <dbReference type="ARBA" id="ARBA00025699"/>
    </source>
</evidence>
<reference evidence="15 16" key="1">
    <citation type="submission" date="2021-10" db="EMBL/GenBank/DDBJ databases">
        <title>Anaerobic single-cell dispensing facilitates the cultivation of human gut bacteria.</title>
        <authorList>
            <person name="Afrizal A."/>
        </authorList>
    </citation>
    <scope>NUCLEOTIDE SEQUENCE [LARGE SCALE GENOMIC DNA]</scope>
    <source>
        <strain evidence="15 16">CLA-AA-H276</strain>
    </source>
</reference>
<evidence type="ECO:0000256" key="4">
    <source>
        <dbReference type="ARBA" id="ARBA00013673"/>
    </source>
</evidence>
<dbReference type="InterPro" id="IPR015947">
    <property type="entry name" value="PUA-like_sf"/>
</dbReference>
<keyword evidence="16" id="KW-1185">Reference proteome</keyword>
<dbReference type="Gene3D" id="3.40.1280.10">
    <property type="match status" value="1"/>
</dbReference>
<dbReference type="EMBL" id="JAJEPS010000001">
    <property type="protein sequence ID" value="MCC2124646.1"/>
    <property type="molecule type" value="Genomic_DNA"/>
</dbReference>
<organism evidence="15 16">
    <name type="scientific">Hominiventricola filiformis</name>
    <dbReference type="NCBI Taxonomy" id="2885352"/>
    <lineage>
        <taxon>Bacteria</taxon>
        <taxon>Bacillati</taxon>
        <taxon>Bacillota</taxon>
        <taxon>Clostridia</taxon>
        <taxon>Lachnospirales</taxon>
        <taxon>Lachnospiraceae</taxon>
        <taxon>Hominiventricola</taxon>
    </lineage>
</organism>
<evidence type="ECO:0000259" key="14">
    <source>
        <dbReference type="Pfam" id="PF20260"/>
    </source>
</evidence>
<comment type="caution">
    <text evidence="15">The sequence shown here is derived from an EMBL/GenBank/DDBJ whole genome shotgun (WGS) entry which is preliminary data.</text>
</comment>
<proteinExistence type="inferred from homology"/>
<dbReference type="NCBIfam" id="TIGR00046">
    <property type="entry name" value="RsmE family RNA methyltransferase"/>
    <property type="match status" value="1"/>
</dbReference>
<dbReference type="NCBIfam" id="NF008692">
    <property type="entry name" value="PRK11713.1-5"/>
    <property type="match status" value="1"/>
</dbReference>
<evidence type="ECO:0000259" key="13">
    <source>
        <dbReference type="Pfam" id="PF04452"/>
    </source>
</evidence>
<keyword evidence="7 12" id="KW-0489">Methyltransferase</keyword>
<protein>
    <recommendedName>
        <fullName evidence="4 12">Ribosomal RNA small subunit methyltransferase E</fullName>
        <ecNumber evidence="3 12">2.1.1.193</ecNumber>
    </recommendedName>
</protein>
<evidence type="ECO:0000256" key="9">
    <source>
        <dbReference type="ARBA" id="ARBA00022691"/>
    </source>
</evidence>
<evidence type="ECO:0000313" key="15">
    <source>
        <dbReference type="EMBL" id="MCC2124646.1"/>
    </source>
</evidence>
<dbReference type="PANTHER" id="PTHR30027:SF3">
    <property type="entry name" value="16S RRNA (URACIL(1498)-N(3))-METHYLTRANSFERASE"/>
    <property type="match status" value="1"/>
</dbReference>
<dbReference type="Pfam" id="PF04452">
    <property type="entry name" value="Methyltrans_RNA"/>
    <property type="match status" value="1"/>
</dbReference>
<dbReference type="InterPro" id="IPR046886">
    <property type="entry name" value="RsmE_MTase_dom"/>
</dbReference>
<evidence type="ECO:0000256" key="11">
    <source>
        <dbReference type="ARBA" id="ARBA00047944"/>
    </source>
</evidence>
<keyword evidence="9 12" id="KW-0949">S-adenosyl-L-methionine</keyword>
<evidence type="ECO:0000256" key="1">
    <source>
        <dbReference type="ARBA" id="ARBA00004496"/>
    </source>
</evidence>
<evidence type="ECO:0000256" key="7">
    <source>
        <dbReference type="ARBA" id="ARBA00022603"/>
    </source>
</evidence>
<evidence type="ECO:0000256" key="2">
    <source>
        <dbReference type="ARBA" id="ARBA00005528"/>
    </source>
</evidence>
<sequence length="256" mass="28120">MYHFFVEPGQVHDNYVEILGGDVNHMKNVLRMKPGEKIIISDGFGHEYSCNVSELTEDSVRAEILERREVSVELPSRLVLFQCLPKGDKMELIVQKAVELGASAVVPVASRRCVVKLDAKKADNKVKRWQAIAESAAKQSGRALIPTVEPVMDFASSLKAMKQFDKGLIPYECADEILEDGQTRVSAMDQTRALLSTIERGQTVGILIGPEGGLEKSEVAAAMEAGIHPITLGKRILRTETAGLCILSVLMFQLEV</sequence>
<dbReference type="GO" id="GO:0070475">
    <property type="term" value="P:rRNA base methylation"/>
    <property type="evidence" value="ECO:0007669"/>
    <property type="project" value="TreeGrafter"/>
</dbReference>
<dbReference type="InterPro" id="IPR029026">
    <property type="entry name" value="tRNA_m1G_MTases_N"/>
</dbReference>
<gene>
    <name evidence="15" type="ORF">LKD36_00460</name>
</gene>
<feature type="domain" description="Ribosomal RNA small subunit methyltransferase E methyltransferase" evidence="13">
    <location>
        <begin position="73"/>
        <end position="250"/>
    </location>
</feature>
<dbReference type="PANTHER" id="PTHR30027">
    <property type="entry name" value="RIBOSOMAL RNA SMALL SUBUNIT METHYLTRANSFERASE E"/>
    <property type="match status" value="1"/>
</dbReference>
<dbReference type="InterPro" id="IPR046887">
    <property type="entry name" value="RsmE_PUA-like"/>
</dbReference>
<dbReference type="InterPro" id="IPR029028">
    <property type="entry name" value="Alpha/beta_knot_MTases"/>
</dbReference>
<keyword evidence="5 12" id="KW-0963">Cytoplasm</keyword>
<evidence type="ECO:0000313" key="16">
    <source>
        <dbReference type="Proteomes" id="UP001198220"/>
    </source>
</evidence>
<comment type="function">
    <text evidence="10 12">Specifically methylates the N3 position of the uracil ring of uridine 1498 (m3U1498) in 16S rRNA. Acts on the fully assembled 30S ribosomal subunit.</text>
</comment>
<evidence type="ECO:0000256" key="8">
    <source>
        <dbReference type="ARBA" id="ARBA00022679"/>
    </source>
</evidence>
<dbReference type="SUPFAM" id="SSF88697">
    <property type="entry name" value="PUA domain-like"/>
    <property type="match status" value="1"/>
</dbReference>
<dbReference type="InterPro" id="IPR006700">
    <property type="entry name" value="RsmE"/>
</dbReference>
<evidence type="ECO:0000256" key="12">
    <source>
        <dbReference type="PIRNR" id="PIRNR015601"/>
    </source>
</evidence>
<dbReference type="Gene3D" id="2.40.240.20">
    <property type="entry name" value="Hypothetical PUA domain-like, domain 1"/>
    <property type="match status" value="1"/>
</dbReference>
<dbReference type="GO" id="GO:0005737">
    <property type="term" value="C:cytoplasm"/>
    <property type="evidence" value="ECO:0007669"/>
    <property type="project" value="UniProtKB-SubCell"/>
</dbReference>
<dbReference type="EC" id="2.1.1.193" evidence="3 12"/>
<dbReference type="CDD" id="cd18084">
    <property type="entry name" value="RsmE-like"/>
    <property type="match status" value="1"/>
</dbReference>
<keyword evidence="8 12" id="KW-0808">Transferase</keyword>
<comment type="catalytic activity">
    <reaction evidence="11 12">
        <text>uridine(1498) in 16S rRNA + S-adenosyl-L-methionine = N(3)-methyluridine(1498) in 16S rRNA + S-adenosyl-L-homocysteine + H(+)</text>
        <dbReference type="Rhea" id="RHEA:42920"/>
        <dbReference type="Rhea" id="RHEA-COMP:10283"/>
        <dbReference type="Rhea" id="RHEA-COMP:10284"/>
        <dbReference type="ChEBI" id="CHEBI:15378"/>
        <dbReference type="ChEBI" id="CHEBI:57856"/>
        <dbReference type="ChEBI" id="CHEBI:59789"/>
        <dbReference type="ChEBI" id="CHEBI:65315"/>
        <dbReference type="ChEBI" id="CHEBI:74502"/>
        <dbReference type="EC" id="2.1.1.193"/>
    </reaction>
</comment>
<feature type="domain" description="Ribosomal RNA small subunit methyltransferase E PUA-like" evidence="14">
    <location>
        <begin position="20"/>
        <end position="65"/>
    </location>
</feature>
<comment type="similarity">
    <text evidence="2 12">Belongs to the RNA methyltransferase RsmE family.</text>
</comment>
<comment type="subcellular location">
    <subcellularLocation>
        <location evidence="1 12">Cytoplasm</location>
    </subcellularLocation>
</comment>
<evidence type="ECO:0000256" key="5">
    <source>
        <dbReference type="ARBA" id="ARBA00022490"/>
    </source>
</evidence>
<dbReference type="RefSeq" id="WP_308458240.1">
    <property type="nucleotide sequence ID" value="NZ_JAJEPS010000001.1"/>
</dbReference>
<dbReference type="Pfam" id="PF20260">
    <property type="entry name" value="PUA_4"/>
    <property type="match status" value="1"/>
</dbReference>
<dbReference type="SUPFAM" id="SSF75217">
    <property type="entry name" value="alpha/beta knot"/>
    <property type="match status" value="1"/>
</dbReference>
<evidence type="ECO:0000256" key="6">
    <source>
        <dbReference type="ARBA" id="ARBA00022552"/>
    </source>
</evidence>
<dbReference type="AlphaFoldDB" id="A0AAE3A6T9"/>
<dbReference type="Proteomes" id="UP001198220">
    <property type="component" value="Unassembled WGS sequence"/>
</dbReference>